<dbReference type="EMBL" id="JAAGWD010000006">
    <property type="protein sequence ID" value="NEM98868.1"/>
    <property type="molecule type" value="Genomic_DNA"/>
</dbReference>
<gene>
    <name evidence="1" type="ORF">GXP69_14280</name>
</gene>
<reference evidence="1 2" key="1">
    <citation type="submission" date="2020-02" db="EMBL/GenBank/DDBJ databases">
        <authorList>
            <person name="Kim M.K."/>
        </authorList>
    </citation>
    <scope>NUCLEOTIDE SEQUENCE [LARGE SCALE GENOMIC DNA]</scope>
    <source>
        <strain evidence="1 2">BT327</strain>
    </source>
</reference>
<sequence>MFSFSRKCQQLLLVLSSTVLFLPEYCRIAGPVFPEPQTIVYKIQKGKHSAVAPFVIRSTNTLKFEETFNGSAVYQTRNLANLADINKLYGIADCGTEHHNNSARFG</sequence>
<protein>
    <submittedName>
        <fullName evidence="1">Uncharacterized protein</fullName>
    </submittedName>
</protein>
<accession>A0A6B3LYM8</accession>
<dbReference type="Proteomes" id="UP000474777">
    <property type="component" value="Unassembled WGS sequence"/>
</dbReference>
<comment type="caution">
    <text evidence="1">The sequence shown here is derived from an EMBL/GenBank/DDBJ whole genome shotgun (WGS) entry which is preliminary data.</text>
</comment>
<dbReference type="AlphaFoldDB" id="A0A6B3LYM8"/>
<name>A0A6B3LYM8_9BACT</name>
<dbReference type="RefSeq" id="WP_163915755.1">
    <property type="nucleotide sequence ID" value="NZ_JAAGWD010000006.1"/>
</dbReference>
<proteinExistence type="predicted"/>
<keyword evidence="2" id="KW-1185">Reference proteome</keyword>
<organism evidence="1 2">
    <name type="scientific">Pontibacter burrus</name>
    <dbReference type="NCBI Taxonomy" id="2704466"/>
    <lineage>
        <taxon>Bacteria</taxon>
        <taxon>Pseudomonadati</taxon>
        <taxon>Bacteroidota</taxon>
        <taxon>Cytophagia</taxon>
        <taxon>Cytophagales</taxon>
        <taxon>Hymenobacteraceae</taxon>
        <taxon>Pontibacter</taxon>
    </lineage>
</organism>
<evidence type="ECO:0000313" key="2">
    <source>
        <dbReference type="Proteomes" id="UP000474777"/>
    </source>
</evidence>
<evidence type="ECO:0000313" key="1">
    <source>
        <dbReference type="EMBL" id="NEM98868.1"/>
    </source>
</evidence>